<organism evidence="3 4">
    <name type="scientific">Thermanaeromonas toyohensis ToBE</name>
    <dbReference type="NCBI Taxonomy" id="698762"/>
    <lineage>
        <taxon>Bacteria</taxon>
        <taxon>Bacillati</taxon>
        <taxon>Bacillota</taxon>
        <taxon>Clostridia</taxon>
        <taxon>Neomoorellales</taxon>
        <taxon>Neomoorellaceae</taxon>
        <taxon>Thermanaeromonas</taxon>
    </lineage>
</organism>
<evidence type="ECO:0000313" key="4">
    <source>
        <dbReference type="Proteomes" id="UP000192569"/>
    </source>
</evidence>
<gene>
    <name evidence="3" type="ORF">SAMN00808754_1134</name>
</gene>
<evidence type="ECO:0000256" key="1">
    <source>
        <dbReference type="SAM" id="Phobius"/>
    </source>
</evidence>
<reference evidence="3 4" key="1">
    <citation type="submission" date="2017-04" db="EMBL/GenBank/DDBJ databases">
        <authorList>
            <person name="Afonso C.L."/>
            <person name="Miller P.J."/>
            <person name="Scott M.A."/>
            <person name="Spackman E."/>
            <person name="Goraichik I."/>
            <person name="Dimitrov K.M."/>
            <person name="Suarez D.L."/>
            <person name="Swayne D.E."/>
        </authorList>
    </citation>
    <scope>NUCLEOTIDE SEQUENCE [LARGE SCALE GENOMIC DNA]</scope>
    <source>
        <strain evidence="3 4">ToBE</strain>
    </source>
</reference>
<keyword evidence="4" id="KW-1185">Reference proteome</keyword>
<sequence>MRLRDCQGQALVEMALILPLLVLLIMGTWDLGHILGDYLLLLSASREGARVGAVGASDEAIRARIKEAAPTLEITDDKILITPEEALRRPGVALQVRIEYEARLFTPLLSQLIPNPFPLKVETVMRVE</sequence>
<evidence type="ECO:0000313" key="3">
    <source>
        <dbReference type="EMBL" id="SMB94892.1"/>
    </source>
</evidence>
<dbReference type="Proteomes" id="UP000192569">
    <property type="component" value="Chromosome I"/>
</dbReference>
<feature type="transmembrane region" description="Helical" evidence="1">
    <location>
        <begin position="12"/>
        <end position="29"/>
    </location>
</feature>
<name>A0A1W1VNF2_9FIRM</name>
<keyword evidence="1" id="KW-1133">Transmembrane helix</keyword>
<keyword evidence="1" id="KW-0472">Membrane</keyword>
<evidence type="ECO:0000259" key="2">
    <source>
        <dbReference type="Pfam" id="PF07811"/>
    </source>
</evidence>
<dbReference type="RefSeq" id="WP_172839051.1">
    <property type="nucleotide sequence ID" value="NZ_LT838272.1"/>
</dbReference>
<accession>A0A1W1VNF2</accession>
<dbReference type="InterPro" id="IPR012495">
    <property type="entry name" value="TadE-like_dom"/>
</dbReference>
<proteinExistence type="predicted"/>
<keyword evidence="1" id="KW-0812">Transmembrane</keyword>
<feature type="domain" description="TadE-like" evidence="2">
    <location>
        <begin position="8"/>
        <end position="50"/>
    </location>
</feature>
<protein>
    <submittedName>
        <fullName evidence="3">TadE-like protein</fullName>
    </submittedName>
</protein>
<dbReference type="AlphaFoldDB" id="A0A1W1VNF2"/>
<dbReference type="STRING" id="698762.SAMN00808754_1134"/>
<dbReference type="Pfam" id="PF07811">
    <property type="entry name" value="TadE"/>
    <property type="match status" value="1"/>
</dbReference>
<dbReference type="EMBL" id="LT838272">
    <property type="protein sequence ID" value="SMB94892.1"/>
    <property type="molecule type" value="Genomic_DNA"/>
</dbReference>